<protein>
    <submittedName>
        <fullName evidence="4">Response regulator</fullName>
    </submittedName>
</protein>
<dbReference type="SUPFAM" id="SSF52172">
    <property type="entry name" value="CheY-like"/>
    <property type="match status" value="2"/>
</dbReference>
<name>A0ABS5BK69_9BACT</name>
<dbReference type="InterPro" id="IPR001789">
    <property type="entry name" value="Sig_transdc_resp-reg_receiver"/>
</dbReference>
<accession>A0ABS5BK69</accession>
<evidence type="ECO:0000313" key="4">
    <source>
        <dbReference type="EMBL" id="MBP3954096.1"/>
    </source>
</evidence>
<evidence type="ECO:0000259" key="3">
    <source>
        <dbReference type="PROSITE" id="PS50110"/>
    </source>
</evidence>
<gene>
    <name evidence="4" type="ORF">J8F10_02140</name>
</gene>
<feature type="domain" description="Response regulatory" evidence="3">
    <location>
        <begin position="147"/>
        <end position="264"/>
    </location>
</feature>
<proteinExistence type="predicted"/>
<dbReference type="SMART" id="SM00448">
    <property type="entry name" value="REC"/>
    <property type="match status" value="2"/>
</dbReference>
<dbReference type="InterPro" id="IPR050595">
    <property type="entry name" value="Bact_response_regulator"/>
</dbReference>
<dbReference type="RefSeq" id="WP_210652232.1">
    <property type="nucleotide sequence ID" value="NZ_JAGKQQ010000001.1"/>
</dbReference>
<dbReference type="EMBL" id="JAGKQQ010000001">
    <property type="protein sequence ID" value="MBP3954096.1"/>
    <property type="molecule type" value="Genomic_DNA"/>
</dbReference>
<evidence type="ECO:0000256" key="1">
    <source>
        <dbReference type="ARBA" id="ARBA00022553"/>
    </source>
</evidence>
<dbReference type="Gene3D" id="3.40.50.2300">
    <property type="match status" value="2"/>
</dbReference>
<comment type="caution">
    <text evidence="4">The sequence shown here is derived from an EMBL/GenBank/DDBJ whole genome shotgun (WGS) entry which is preliminary data.</text>
</comment>
<feature type="modified residue" description="4-aspartylphosphate" evidence="2">
    <location>
        <position position="53"/>
    </location>
</feature>
<dbReference type="PANTHER" id="PTHR44591">
    <property type="entry name" value="STRESS RESPONSE REGULATOR PROTEIN 1"/>
    <property type="match status" value="1"/>
</dbReference>
<feature type="modified residue" description="4-aspartylphosphate" evidence="2">
    <location>
        <position position="196"/>
    </location>
</feature>
<dbReference type="PANTHER" id="PTHR44591:SF3">
    <property type="entry name" value="RESPONSE REGULATORY DOMAIN-CONTAINING PROTEIN"/>
    <property type="match status" value="1"/>
</dbReference>
<evidence type="ECO:0000256" key="2">
    <source>
        <dbReference type="PROSITE-ProRule" id="PRU00169"/>
    </source>
</evidence>
<sequence length="278" mass="30037">MLARILIIEDNPANLELMSYLLGAFGYSPRTAIDGGEGLRAASSEAFDLIICDIHLPHTDGYEVARRLKADPVRRTVPLIAVTALAMVGDRDRVLAAGFDGYIAKPIDPETFVRQVEAFLWPNKRTHAPAPPVPVVVSSARAAPRYTVLVVDNLPVNLDLARCILEPHGYRVVTAGDAEEGLAAARAQACDLVLSDVCMAGGTGYDFIKLVKADPRLAPIPFVFITSTMLNEADRAIGLGLGAARYLFRPIEPDALLVEIESCLAEAERFARGNDSDR</sequence>
<feature type="domain" description="Response regulatory" evidence="3">
    <location>
        <begin position="4"/>
        <end position="120"/>
    </location>
</feature>
<dbReference type="PROSITE" id="PS50110">
    <property type="entry name" value="RESPONSE_REGULATORY"/>
    <property type="match status" value="2"/>
</dbReference>
<keyword evidence="5" id="KW-1185">Reference proteome</keyword>
<dbReference type="Pfam" id="PF00072">
    <property type="entry name" value="Response_reg"/>
    <property type="match status" value="2"/>
</dbReference>
<dbReference type="InterPro" id="IPR011006">
    <property type="entry name" value="CheY-like_superfamily"/>
</dbReference>
<reference evidence="4 5" key="1">
    <citation type="submission" date="2021-04" db="EMBL/GenBank/DDBJ databases">
        <authorList>
            <person name="Ivanova A."/>
        </authorList>
    </citation>
    <scope>NUCLEOTIDE SEQUENCE [LARGE SCALE GENOMIC DNA]</scope>
    <source>
        <strain evidence="4 5">G18</strain>
    </source>
</reference>
<evidence type="ECO:0000313" key="5">
    <source>
        <dbReference type="Proteomes" id="UP000676565"/>
    </source>
</evidence>
<keyword evidence="1 2" id="KW-0597">Phosphoprotein</keyword>
<organism evidence="4 5">
    <name type="scientific">Gemmata palustris</name>
    <dbReference type="NCBI Taxonomy" id="2822762"/>
    <lineage>
        <taxon>Bacteria</taxon>
        <taxon>Pseudomonadati</taxon>
        <taxon>Planctomycetota</taxon>
        <taxon>Planctomycetia</taxon>
        <taxon>Gemmatales</taxon>
        <taxon>Gemmataceae</taxon>
        <taxon>Gemmata</taxon>
    </lineage>
</organism>
<dbReference type="Proteomes" id="UP000676565">
    <property type="component" value="Unassembled WGS sequence"/>
</dbReference>